<dbReference type="PANTHER" id="PTHR30502">
    <property type="entry name" value="2-KETO-3-DEOXY-L-RHAMNONATE ALDOLASE"/>
    <property type="match status" value="1"/>
</dbReference>
<comment type="caution">
    <text evidence="5">The sequence shown here is derived from an EMBL/GenBank/DDBJ whole genome shotgun (WGS) entry which is preliminary data.</text>
</comment>
<evidence type="ECO:0000259" key="4">
    <source>
        <dbReference type="Pfam" id="PF03328"/>
    </source>
</evidence>
<dbReference type="InterPro" id="IPR050251">
    <property type="entry name" value="HpcH-HpaI_aldolase"/>
</dbReference>
<evidence type="ECO:0000313" key="5">
    <source>
        <dbReference type="EMBL" id="KAF7713035.1"/>
    </source>
</evidence>
<name>A0A8J8VWN7_9EURO</name>
<keyword evidence="2" id="KW-0479">Metal-binding</keyword>
<proteinExistence type="inferred from homology"/>
<evidence type="ECO:0000256" key="1">
    <source>
        <dbReference type="ARBA" id="ARBA00005568"/>
    </source>
</evidence>
<evidence type="ECO:0000256" key="3">
    <source>
        <dbReference type="ARBA" id="ARBA00023239"/>
    </source>
</evidence>
<dbReference type="GO" id="GO:0046872">
    <property type="term" value="F:metal ion binding"/>
    <property type="evidence" value="ECO:0007669"/>
    <property type="project" value="UniProtKB-KW"/>
</dbReference>
<feature type="domain" description="HpcH/HpaI aldolase/citrate lyase" evidence="4">
    <location>
        <begin position="43"/>
        <end position="246"/>
    </location>
</feature>
<evidence type="ECO:0000313" key="6">
    <source>
        <dbReference type="Proteomes" id="UP000631181"/>
    </source>
</evidence>
<sequence length="271" mass="29140">MSFSTAIRAGLKGSTPAFGFWLTLPSSGLAKTILHGASGSETRFSWVLVDAEHGLISDQHYYELNNAIGHENASPIIRVPWAEEWMIKRALDSGAHGIMTPMCHSEADAAKIVQYTRYPPQGTRGYGPMFATHSLPGVNPGPEYDDQANASLTVCVQIESRPGVENVEKIAAVDGIDVLFIGPFDLAKQMNVTRGGEEHEAAIQRILSAAHNAGKKAAIFCTDGSDARNRAQQGFDMISVNTDVGVIRTGMLNELKTANGEKVQGGPRQGY</sequence>
<comment type="similarity">
    <text evidence="1">Belongs to the HpcH/HpaI aldolase family.</text>
</comment>
<dbReference type="SUPFAM" id="SSF51621">
    <property type="entry name" value="Phosphoenolpyruvate/pyruvate domain"/>
    <property type="match status" value="1"/>
</dbReference>
<protein>
    <recommendedName>
        <fullName evidence="4">HpcH/HpaI aldolase/citrate lyase domain-containing protein</fullName>
    </recommendedName>
</protein>
<dbReference type="InterPro" id="IPR040442">
    <property type="entry name" value="Pyrv_kinase-like_dom_sf"/>
</dbReference>
<keyword evidence="6" id="KW-1185">Reference proteome</keyword>
<dbReference type="Gene3D" id="3.20.20.60">
    <property type="entry name" value="Phosphoenolpyruvate-binding domains"/>
    <property type="match status" value="1"/>
</dbReference>
<dbReference type="InterPro" id="IPR005000">
    <property type="entry name" value="Aldolase/citrate-lyase_domain"/>
</dbReference>
<keyword evidence="3 5" id="KW-0456">Lyase</keyword>
<dbReference type="Proteomes" id="UP000631181">
    <property type="component" value="Unassembled WGS sequence"/>
</dbReference>
<dbReference type="GO" id="GO:0016832">
    <property type="term" value="F:aldehyde-lyase activity"/>
    <property type="evidence" value="ECO:0007669"/>
    <property type="project" value="TreeGrafter"/>
</dbReference>
<dbReference type="GO" id="GO:0005737">
    <property type="term" value="C:cytoplasm"/>
    <property type="evidence" value="ECO:0007669"/>
    <property type="project" value="TreeGrafter"/>
</dbReference>
<accession>A0A8J8VWN7</accession>
<dbReference type="OrthoDB" id="1621678at2759"/>
<evidence type="ECO:0000256" key="2">
    <source>
        <dbReference type="ARBA" id="ARBA00022723"/>
    </source>
</evidence>
<dbReference type="Pfam" id="PF03328">
    <property type="entry name" value="HpcH_HpaI"/>
    <property type="match status" value="1"/>
</dbReference>
<dbReference type="EMBL" id="WIWV01000136">
    <property type="protein sequence ID" value="KAF7713035.1"/>
    <property type="molecule type" value="Genomic_DNA"/>
</dbReference>
<dbReference type="InterPro" id="IPR015813">
    <property type="entry name" value="Pyrv/PenolPyrv_kinase-like_dom"/>
</dbReference>
<reference evidence="5" key="1">
    <citation type="journal article" date="2020" name="Front. Microbiol.">
        <title>Gene regulatory networks of Penicillium echinulatum 2HH and Penicillium oxalicum 114-2 inferred by a computational biology approach.</title>
        <authorList>
            <person name="Lenz A.R."/>
            <person name="Galan-Vasquez E."/>
            <person name="Balbinot E."/>
            <person name="De Abreu F.P."/>
            <person name="De Oliveira N.S."/>
            <person name="Da Rosa L.O."/>
            <person name="De Avila E Silva S."/>
            <person name="Camassola M."/>
            <person name="Dillon A.J.P."/>
            <person name="Perez-Rueda E."/>
        </authorList>
    </citation>
    <scope>NUCLEOTIDE SEQUENCE</scope>
    <source>
        <strain evidence="5">S1M29</strain>
    </source>
</reference>
<gene>
    <name evidence="5" type="ORF">PECM_001682</name>
</gene>
<organism evidence="5 6">
    <name type="scientific">Penicillium ucsense</name>
    <dbReference type="NCBI Taxonomy" id="2839758"/>
    <lineage>
        <taxon>Eukaryota</taxon>
        <taxon>Fungi</taxon>
        <taxon>Dikarya</taxon>
        <taxon>Ascomycota</taxon>
        <taxon>Pezizomycotina</taxon>
        <taxon>Eurotiomycetes</taxon>
        <taxon>Eurotiomycetidae</taxon>
        <taxon>Eurotiales</taxon>
        <taxon>Aspergillaceae</taxon>
        <taxon>Penicillium</taxon>
    </lineage>
</organism>
<dbReference type="AlphaFoldDB" id="A0A8J8VWN7"/>
<dbReference type="PANTHER" id="PTHR30502:SF0">
    <property type="entry name" value="PHOSPHOENOLPYRUVATE CARBOXYLASE FAMILY PROTEIN"/>
    <property type="match status" value="1"/>
</dbReference>